<sequence>MPYWEIFTPEGAFTPEDKANLSKDLTKVYVDFVNLPEFYVVIRFHEMAENEMYVGGVPQTNFVRLVVDHIARQMDDPEFRKLAMSVFEATLAPYIRDRGYNWEIHFDETPVDLWRVQGLAGPPAESDLERLWAKENRPIPYDEETLLPLEPIAS</sequence>
<dbReference type="EMBL" id="QYRP01000002">
    <property type="protein sequence ID" value="RJS46780.1"/>
    <property type="molecule type" value="Genomic_DNA"/>
</dbReference>
<keyword evidence="3" id="KW-1185">Reference proteome</keyword>
<reference evidence="3" key="1">
    <citation type="submission" date="2018-09" db="EMBL/GenBank/DDBJ databases">
        <authorList>
            <person name="Zhu H."/>
        </authorList>
    </citation>
    <scope>NUCLEOTIDE SEQUENCE [LARGE SCALE GENOMIC DNA]</scope>
    <source>
        <strain evidence="3">K1W22B-1</strain>
    </source>
</reference>
<dbReference type="OrthoDB" id="7595039at2"/>
<comment type="caution">
    <text evidence="2">The sequence shown here is derived from an EMBL/GenBank/DDBJ whole genome shotgun (WGS) entry which is preliminary data.</text>
</comment>
<gene>
    <name evidence="2" type="ORF">D4739_11505</name>
</gene>
<dbReference type="SUPFAM" id="SSF55331">
    <property type="entry name" value="Tautomerase/MIF"/>
    <property type="match status" value="1"/>
</dbReference>
<dbReference type="InterPro" id="IPR028116">
    <property type="entry name" value="Cis-CaaD-like"/>
</dbReference>
<name>A0A3A5HFP2_9ACTN</name>
<evidence type="ECO:0000313" key="2">
    <source>
        <dbReference type="EMBL" id="RJS46780.1"/>
    </source>
</evidence>
<dbReference type="InterPro" id="IPR014347">
    <property type="entry name" value="Tautomerase/MIF_sf"/>
</dbReference>
<dbReference type="AlphaFoldDB" id="A0A3A5HFP2"/>
<feature type="domain" description="Tautomerase cis-CaaD-like" evidence="1">
    <location>
        <begin position="1"/>
        <end position="137"/>
    </location>
</feature>
<dbReference type="RefSeq" id="WP_120060751.1">
    <property type="nucleotide sequence ID" value="NZ_QYRP01000002.1"/>
</dbReference>
<proteinExistence type="predicted"/>
<protein>
    <submittedName>
        <fullName evidence="2">4-oxalocrotonate tautomerase</fullName>
    </submittedName>
</protein>
<evidence type="ECO:0000313" key="3">
    <source>
        <dbReference type="Proteomes" id="UP000276542"/>
    </source>
</evidence>
<evidence type="ECO:0000259" key="1">
    <source>
        <dbReference type="Pfam" id="PF14832"/>
    </source>
</evidence>
<accession>A0A3A5HFP2</accession>
<organism evidence="2 3">
    <name type="scientific">Nocardioides cavernaquae</name>
    <dbReference type="NCBI Taxonomy" id="2321396"/>
    <lineage>
        <taxon>Bacteria</taxon>
        <taxon>Bacillati</taxon>
        <taxon>Actinomycetota</taxon>
        <taxon>Actinomycetes</taxon>
        <taxon>Propionibacteriales</taxon>
        <taxon>Nocardioidaceae</taxon>
        <taxon>Nocardioides</taxon>
    </lineage>
</organism>
<dbReference type="Proteomes" id="UP000276542">
    <property type="component" value="Unassembled WGS sequence"/>
</dbReference>
<dbReference type="Pfam" id="PF14832">
    <property type="entry name" value="Tautomerase_3"/>
    <property type="match status" value="1"/>
</dbReference>
<dbReference type="Gene3D" id="3.30.429.10">
    <property type="entry name" value="Macrophage Migration Inhibitory Factor"/>
    <property type="match status" value="1"/>
</dbReference>